<evidence type="ECO:0000256" key="2">
    <source>
        <dbReference type="ARBA" id="ARBA00022692"/>
    </source>
</evidence>
<dbReference type="PANTHER" id="PTHR15549:SF30">
    <property type="entry name" value="MID2 DOMAIN-CONTAINING PROTEIN"/>
    <property type="match status" value="1"/>
</dbReference>
<dbReference type="OrthoDB" id="5103320at2759"/>
<evidence type="ECO:0000256" key="6">
    <source>
        <dbReference type="SAM" id="Phobius"/>
    </source>
</evidence>
<feature type="transmembrane region" description="Helical" evidence="6">
    <location>
        <begin position="268"/>
        <end position="288"/>
    </location>
</feature>
<dbReference type="InterPro" id="IPR051694">
    <property type="entry name" value="Immunoregulatory_rcpt-like"/>
</dbReference>
<organism evidence="8 9">
    <name type="scientific">Stachybotrys elegans</name>
    <dbReference type="NCBI Taxonomy" id="80388"/>
    <lineage>
        <taxon>Eukaryota</taxon>
        <taxon>Fungi</taxon>
        <taxon>Dikarya</taxon>
        <taxon>Ascomycota</taxon>
        <taxon>Pezizomycotina</taxon>
        <taxon>Sordariomycetes</taxon>
        <taxon>Hypocreomycetidae</taxon>
        <taxon>Hypocreales</taxon>
        <taxon>Stachybotryaceae</taxon>
        <taxon>Stachybotrys</taxon>
    </lineage>
</organism>
<comment type="subcellular location">
    <subcellularLocation>
        <location evidence="1">Membrane</location>
        <topology evidence="1">Single-pass membrane protein</topology>
    </subcellularLocation>
</comment>
<dbReference type="EMBL" id="JAGPNK010000004">
    <property type="protein sequence ID" value="KAH7322748.1"/>
    <property type="molecule type" value="Genomic_DNA"/>
</dbReference>
<keyword evidence="7" id="KW-0732">Signal</keyword>
<dbReference type="GO" id="GO:0016020">
    <property type="term" value="C:membrane"/>
    <property type="evidence" value="ECO:0007669"/>
    <property type="project" value="UniProtKB-SubCell"/>
</dbReference>
<feature type="region of interest" description="Disordered" evidence="5">
    <location>
        <begin position="294"/>
        <end position="325"/>
    </location>
</feature>
<sequence>MRSQLVLLFAAAAGIAHGHLEKRQAPPPPPSSEESTTAPAEETTTTAPPTEPTTTTTTTSEEDTTTTRTITVTGNVDTVTSTTTILRTITSTVTNTETTFVTETVTGGDADVATRTVYETTTQWIQRRGLEYLAPLTAAPARTVPAEAPAETLTHDVLGLRDNNLFKRATITVTQTVTDGGGDAETVLVTLTRNVVRTVETEVTTTGTRTETSVNAPTTTTTTSTVTVTSTSVNTSDLTTETGGASQTNPPDNEEEGGGLSTGAQAGIGAGVGVAGLILIGAAVWYFLRRRRSPKPDHDDLMGASEVPVGGPGRGHGPSGSTSMAGMSEHATAAAFLAPGRSGTTKPNYSAEGYRGTAMGDGRAGYAKPAPYGAAYASAGSHPSTSPTTAYSYQTTRTGSMMADQLPQHPSPSPPPPGSAELGHDGGVSAQWSDPNATEIDGRNVTHQHTGPVYEMPSQHYR</sequence>
<protein>
    <recommendedName>
        <fullName evidence="10">Mid2 domain-containing protein</fullName>
    </recommendedName>
</protein>
<reference evidence="8" key="1">
    <citation type="journal article" date="2021" name="Nat. Commun.">
        <title>Genetic determinants of endophytism in the Arabidopsis root mycobiome.</title>
        <authorList>
            <person name="Mesny F."/>
            <person name="Miyauchi S."/>
            <person name="Thiergart T."/>
            <person name="Pickel B."/>
            <person name="Atanasova L."/>
            <person name="Karlsson M."/>
            <person name="Huettel B."/>
            <person name="Barry K.W."/>
            <person name="Haridas S."/>
            <person name="Chen C."/>
            <person name="Bauer D."/>
            <person name="Andreopoulos W."/>
            <person name="Pangilinan J."/>
            <person name="LaButti K."/>
            <person name="Riley R."/>
            <person name="Lipzen A."/>
            <person name="Clum A."/>
            <person name="Drula E."/>
            <person name="Henrissat B."/>
            <person name="Kohler A."/>
            <person name="Grigoriev I.V."/>
            <person name="Martin F.M."/>
            <person name="Hacquard S."/>
        </authorList>
    </citation>
    <scope>NUCLEOTIDE SEQUENCE</scope>
    <source>
        <strain evidence="8">MPI-CAGE-CH-0235</strain>
    </source>
</reference>
<feature type="chain" id="PRO_5035472958" description="Mid2 domain-containing protein" evidence="7">
    <location>
        <begin position="19"/>
        <end position="462"/>
    </location>
</feature>
<keyword evidence="3 6" id="KW-1133">Transmembrane helix</keyword>
<feature type="compositionally biased region" description="Low complexity" evidence="5">
    <location>
        <begin position="202"/>
        <end position="240"/>
    </location>
</feature>
<evidence type="ECO:0000256" key="5">
    <source>
        <dbReference type="SAM" id="MobiDB-lite"/>
    </source>
</evidence>
<name>A0A8K0STS3_9HYPO</name>
<accession>A0A8K0STS3</accession>
<dbReference type="GO" id="GO:0071944">
    <property type="term" value="C:cell periphery"/>
    <property type="evidence" value="ECO:0007669"/>
    <property type="project" value="UniProtKB-ARBA"/>
</dbReference>
<evidence type="ECO:0000256" key="7">
    <source>
        <dbReference type="SAM" id="SignalP"/>
    </source>
</evidence>
<evidence type="ECO:0000313" key="8">
    <source>
        <dbReference type="EMBL" id="KAH7322748.1"/>
    </source>
</evidence>
<evidence type="ECO:0008006" key="10">
    <source>
        <dbReference type="Google" id="ProtNLM"/>
    </source>
</evidence>
<proteinExistence type="predicted"/>
<evidence type="ECO:0000256" key="4">
    <source>
        <dbReference type="ARBA" id="ARBA00023136"/>
    </source>
</evidence>
<feature type="compositionally biased region" description="Pro residues" evidence="5">
    <location>
        <begin position="409"/>
        <end position="418"/>
    </location>
</feature>
<feature type="signal peptide" evidence="7">
    <location>
        <begin position="1"/>
        <end position="18"/>
    </location>
</feature>
<feature type="compositionally biased region" description="Low complexity" evidence="5">
    <location>
        <begin position="32"/>
        <end position="59"/>
    </location>
</feature>
<feature type="compositionally biased region" description="Polar residues" evidence="5">
    <location>
        <begin position="241"/>
        <end position="251"/>
    </location>
</feature>
<dbReference type="PANTHER" id="PTHR15549">
    <property type="entry name" value="PAIRED IMMUNOGLOBULIN-LIKE TYPE 2 RECEPTOR"/>
    <property type="match status" value="1"/>
</dbReference>
<keyword evidence="9" id="KW-1185">Reference proteome</keyword>
<feature type="region of interest" description="Disordered" evidence="5">
    <location>
        <begin position="19"/>
        <end position="66"/>
    </location>
</feature>
<gene>
    <name evidence="8" type="ORF">B0I35DRAFT_407191</name>
</gene>
<comment type="caution">
    <text evidence="8">The sequence shown here is derived from an EMBL/GenBank/DDBJ whole genome shotgun (WGS) entry which is preliminary data.</text>
</comment>
<keyword evidence="4 6" id="KW-0472">Membrane</keyword>
<evidence type="ECO:0000256" key="1">
    <source>
        <dbReference type="ARBA" id="ARBA00004167"/>
    </source>
</evidence>
<keyword evidence="2 6" id="KW-0812">Transmembrane</keyword>
<feature type="region of interest" description="Disordered" evidence="5">
    <location>
        <begin position="202"/>
        <end position="262"/>
    </location>
</feature>
<evidence type="ECO:0000256" key="3">
    <source>
        <dbReference type="ARBA" id="ARBA00022989"/>
    </source>
</evidence>
<dbReference type="AlphaFoldDB" id="A0A8K0STS3"/>
<feature type="region of interest" description="Disordered" evidence="5">
    <location>
        <begin position="402"/>
        <end position="462"/>
    </location>
</feature>
<dbReference type="Proteomes" id="UP000813444">
    <property type="component" value="Unassembled WGS sequence"/>
</dbReference>
<evidence type="ECO:0000313" key="9">
    <source>
        <dbReference type="Proteomes" id="UP000813444"/>
    </source>
</evidence>